<keyword evidence="1" id="KW-1133">Transmembrane helix</keyword>
<protein>
    <recommendedName>
        <fullName evidence="4">DUF202 domain-containing protein</fullName>
    </recommendedName>
</protein>
<reference evidence="2 3" key="1">
    <citation type="submission" date="2018-08" db="EMBL/GenBank/DDBJ databases">
        <title>Erythrobacter zhengii sp.nov., a bacterium isolated from deep-sea sediment.</title>
        <authorList>
            <person name="Fang C."/>
            <person name="Wu Y.-H."/>
            <person name="Sun C."/>
            <person name="Wang H."/>
            <person name="Cheng H."/>
            <person name="Meng F.-X."/>
            <person name="Wang C.-S."/>
            <person name="Xu X.-W."/>
        </authorList>
    </citation>
    <scope>NUCLEOTIDE SEQUENCE [LARGE SCALE GENOMIC DNA]</scope>
    <source>
        <strain evidence="2 3">CCTCC AB 2015396</strain>
    </source>
</reference>
<evidence type="ECO:0000313" key="2">
    <source>
        <dbReference type="EMBL" id="RIV84832.1"/>
    </source>
</evidence>
<name>A0A3A1P2Y2_9SPHN</name>
<evidence type="ECO:0008006" key="4">
    <source>
        <dbReference type="Google" id="ProtNLM"/>
    </source>
</evidence>
<dbReference type="EMBL" id="QXFM01000102">
    <property type="protein sequence ID" value="RIV84832.1"/>
    <property type="molecule type" value="Genomic_DNA"/>
</dbReference>
<dbReference type="Proteomes" id="UP000265366">
    <property type="component" value="Unassembled WGS sequence"/>
</dbReference>
<dbReference type="AlphaFoldDB" id="A0A3A1P2Y2"/>
<keyword evidence="3" id="KW-1185">Reference proteome</keyword>
<gene>
    <name evidence="2" type="ORF">D2V17_11175</name>
</gene>
<proteinExistence type="predicted"/>
<comment type="caution">
    <text evidence="2">The sequence shown here is derived from an EMBL/GenBank/DDBJ whole genome shotgun (WGS) entry which is preliminary data.</text>
</comment>
<sequence length="91" mass="10061">MPIWLDMLRTPMAAPETRMLRRRRHLWQLLCIALAASILCLQPLRALAGNAAGLVCAVLLLAALLCGIRYFRAKNAADDAWLAGRHGEVEP</sequence>
<evidence type="ECO:0000256" key="1">
    <source>
        <dbReference type="SAM" id="Phobius"/>
    </source>
</evidence>
<organism evidence="2 3">
    <name type="scientific">Aurantiacibacter xanthus</name>
    <dbReference type="NCBI Taxonomy" id="1784712"/>
    <lineage>
        <taxon>Bacteria</taxon>
        <taxon>Pseudomonadati</taxon>
        <taxon>Pseudomonadota</taxon>
        <taxon>Alphaproteobacteria</taxon>
        <taxon>Sphingomonadales</taxon>
        <taxon>Erythrobacteraceae</taxon>
        <taxon>Aurantiacibacter</taxon>
    </lineage>
</organism>
<accession>A0A3A1P2Y2</accession>
<evidence type="ECO:0000313" key="3">
    <source>
        <dbReference type="Proteomes" id="UP000265366"/>
    </source>
</evidence>
<keyword evidence="1" id="KW-0812">Transmembrane</keyword>
<keyword evidence="1" id="KW-0472">Membrane</keyword>
<dbReference type="RefSeq" id="WP_022684036.1">
    <property type="nucleotide sequence ID" value="NZ_QXFM01000102.1"/>
</dbReference>
<feature type="transmembrane region" description="Helical" evidence="1">
    <location>
        <begin position="51"/>
        <end position="71"/>
    </location>
</feature>